<dbReference type="AlphaFoldDB" id="A0A328HIZ3"/>
<organism evidence="1 2">
    <name type="scientific">Arthrobacter globiformis</name>
    <dbReference type="NCBI Taxonomy" id="1665"/>
    <lineage>
        <taxon>Bacteria</taxon>
        <taxon>Bacillati</taxon>
        <taxon>Actinomycetota</taxon>
        <taxon>Actinomycetes</taxon>
        <taxon>Micrococcales</taxon>
        <taxon>Micrococcaceae</taxon>
        <taxon>Arthrobacter</taxon>
    </lineage>
</organism>
<accession>A0A328HIZ3</accession>
<reference evidence="1 2" key="1">
    <citation type="submission" date="2018-04" db="EMBL/GenBank/DDBJ databases">
        <title>Bacteria isolated from cave deposits of Manipur.</title>
        <authorList>
            <person name="Sahoo D."/>
            <person name="Sarangthem I."/>
            <person name="Nandeibam J."/>
        </authorList>
    </citation>
    <scope>NUCLEOTIDE SEQUENCE [LARGE SCALE GENOMIC DNA]</scope>
    <source>
        <strain evidence="2">mrc11</strain>
    </source>
</reference>
<name>A0A328HIZ3_ARTGO</name>
<proteinExistence type="predicted"/>
<evidence type="ECO:0000313" key="1">
    <source>
        <dbReference type="EMBL" id="RAM38589.1"/>
    </source>
</evidence>
<protein>
    <submittedName>
        <fullName evidence="1">Uncharacterized protein</fullName>
    </submittedName>
</protein>
<comment type="caution">
    <text evidence="1">The sequence shown here is derived from an EMBL/GenBank/DDBJ whole genome shotgun (WGS) entry which is preliminary data.</text>
</comment>
<evidence type="ECO:0000313" key="2">
    <source>
        <dbReference type="Proteomes" id="UP000249166"/>
    </source>
</evidence>
<sequence>MLVFGNGAMIKRDGRGHSYCAARGEILGPAQDELKRKHLPRMFSLIKNESRRFEDDQIPS</sequence>
<gene>
    <name evidence="1" type="ORF">DBZ45_04105</name>
</gene>
<dbReference type="EMBL" id="QLNP01000050">
    <property type="protein sequence ID" value="RAM38589.1"/>
    <property type="molecule type" value="Genomic_DNA"/>
</dbReference>
<dbReference type="Proteomes" id="UP000249166">
    <property type="component" value="Unassembled WGS sequence"/>
</dbReference>